<comment type="caution">
    <text evidence="2">The sequence shown here is derived from an EMBL/GenBank/DDBJ whole genome shotgun (WGS) entry which is preliminary data.</text>
</comment>
<evidence type="ECO:0000313" key="3">
    <source>
        <dbReference type="Proteomes" id="UP000233425"/>
    </source>
</evidence>
<sequence>MSTKSLTAFGTVVLGTVVGTVDVCTVEDITDGSVGSFSALQPARMLMPTADVPASIVAPQTTAITLVFTVAVAVAFTIDETVDFAPVAKPFVADVASVCPFGSLIVMFGTARLFASSLKIVVKKGTTTTP</sequence>
<dbReference type="Proteomes" id="UP000233425">
    <property type="component" value="Unassembled WGS sequence"/>
</dbReference>
<organism evidence="2 3">
    <name type="scientific">Ruminococcus bromii</name>
    <dbReference type="NCBI Taxonomy" id="40518"/>
    <lineage>
        <taxon>Bacteria</taxon>
        <taxon>Bacillati</taxon>
        <taxon>Bacillota</taxon>
        <taxon>Clostridia</taxon>
        <taxon>Eubacteriales</taxon>
        <taxon>Oscillospiraceae</taxon>
        <taxon>Ruminococcus</taxon>
    </lineage>
</organism>
<dbReference type="AlphaFoldDB" id="A0A2N0UKH3"/>
<name>A0A2N0UKH3_9FIRM</name>
<reference evidence="2" key="1">
    <citation type="journal article" date="2018" name="Environ. Microbiol.">
        <title>Sporulation capability and amylosome conservation among diverse human colonic and rumen isolates of the keystone starch-degrader Ruminococcus bromii.</title>
        <authorList>
            <person name="Mukhopadhya I."/>
            <person name="Morais S."/>
            <person name="Laverde-Gomez J."/>
            <person name="Sheridan P.O."/>
            <person name="Walker A.W."/>
            <person name="Kelly W."/>
            <person name="Klieve A.V."/>
            <person name="Ouwerkerk D."/>
            <person name="Duncan S.H."/>
            <person name="Louis P."/>
            <person name="Koropatkin N."/>
            <person name="Cockburn D."/>
            <person name="Kibler R."/>
            <person name="Cooper P.J."/>
            <person name="Sandoval C."/>
            <person name="Crost E."/>
            <person name="Juge N."/>
            <person name="Bayer E.A."/>
            <person name="Flint H.J."/>
        </authorList>
    </citation>
    <scope>NUCLEOTIDE SEQUENCE [LARGE SCALE GENOMIC DNA]</scope>
    <source>
        <strain evidence="2">ATCC 27255</strain>
    </source>
</reference>
<protein>
    <submittedName>
        <fullName evidence="2">Uncharacterized protein</fullName>
    </submittedName>
</protein>
<accession>A0A2N0UKH3</accession>
<evidence type="ECO:0000313" key="2">
    <source>
        <dbReference type="EMBL" id="PKD27428.1"/>
    </source>
</evidence>
<evidence type="ECO:0000313" key="1">
    <source>
        <dbReference type="EMBL" id="PKD27352.1"/>
    </source>
</evidence>
<dbReference type="EMBL" id="NNSR01000071">
    <property type="protein sequence ID" value="PKD27352.1"/>
    <property type="molecule type" value="Genomic_DNA"/>
</dbReference>
<dbReference type="EMBL" id="NNSR01000070">
    <property type="protein sequence ID" value="PKD27428.1"/>
    <property type="molecule type" value="Genomic_DNA"/>
</dbReference>
<gene>
    <name evidence="2" type="ORF">RBATCC27255_01532</name>
    <name evidence="1" type="ORF">RBATCC27255_01559</name>
</gene>
<proteinExistence type="predicted"/>
<keyword evidence="3" id="KW-1185">Reference proteome</keyword>